<gene>
    <name evidence="1" type="ORF">HIGBABBE_00003</name>
</gene>
<dbReference type="InterPro" id="IPR036390">
    <property type="entry name" value="WH_DNA-bd_sf"/>
</dbReference>
<evidence type="ECO:0008006" key="2">
    <source>
        <dbReference type="Google" id="ProtNLM"/>
    </source>
</evidence>
<organism evidence="1">
    <name type="scientific">Candidatus Methanogaster sp. ANME-2c ERB4</name>
    <dbReference type="NCBI Taxonomy" id="2759911"/>
    <lineage>
        <taxon>Archaea</taxon>
        <taxon>Methanobacteriati</taxon>
        <taxon>Methanobacteriota</taxon>
        <taxon>Stenosarchaea group</taxon>
        <taxon>Methanomicrobia</taxon>
        <taxon>Methanosarcinales</taxon>
        <taxon>ANME-2 cluster</taxon>
        <taxon>Candidatus Methanogasteraceae</taxon>
        <taxon>Candidatus Methanogaster</taxon>
    </lineage>
</organism>
<dbReference type="Gene3D" id="1.10.10.10">
    <property type="entry name" value="Winged helix-like DNA-binding domain superfamily/Winged helix DNA-binding domain"/>
    <property type="match status" value="1"/>
</dbReference>
<accession>A0A7G9YNE6</accession>
<dbReference type="EMBL" id="MT631382">
    <property type="protein sequence ID" value="QNO49530.1"/>
    <property type="molecule type" value="Genomic_DNA"/>
</dbReference>
<dbReference type="AlphaFoldDB" id="A0A7G9YNE6"/>
<sequence>MCNCHPHIKELNKCIRALHCPTRWTIINFIGEGSKSTKEIHEFLTERGERLQPSGLYYHLSELNHADIIEVSTYLEKGGGAPEKVWKLKKRQIIIDLLGNGVQDHGKYD</sequence>
<proteinExistence type="predicted"/>
<reference evidence="1" key="1">
    <citation type="submission" date="2020-06" db="EMBL/GenBank/DDBJ databases">
        <title>Unique genomic features of the anaerobic methanotrophic archaea.</title>
        <authorList>
            <person name="Chadwick G.L."/>
            <person name="Skennerton C.T."/>
            <person name="Laso-Perez R."/>
            <person name="Leu A.O."/>
            <person name="Speth D.R."/>
            <person name="Yu H."/>
            <person name="Morgan-Lang C."/>
            <person name="Hatzenpichler R."/>
            <person name="Goudeau D."/>
            <person name="Malmstrom R."/>
            <person name="Brazelton W.J."/>
            <person name="Woyke T."/>
            <person name="Hallam S.J."/>
            <person name="Tyson G.W."/>
            <person name="Wegener G."/>
            <person name="Boetius A."/>
            <person name="Orphan V."/>
        </authorList>
    </citation>
    <scope>NUCLEOTIDE SEQUENCE</scope>
</reference>
<dbReference type="SUPFAM" id="SSF46785">
    <property type="entry name" value="Winged helix' DNA-binding domain"/>
    <property type="match status" value="1"/>
</dbReference>
<protein>
    <recommendedName>
        <fullName evidence="2">ArsR family transcriptional regulator</fullName>
    </recommendedName>
</protein>
<name>A0A7G9YNE6_9EURY</name>
<dbReference type="InterPro" id="IPR036388">
    <property type="entry name" value="WH-like_DNA-bd_sf"/>
</dbReference>
<evidence type="ECO:0000313" key="1">
    <source>
        <dbReference type="EMBL" id="QNO49530.1"/>
    </source>
</evidence>